<evidence type="ECO:0000313" key="3">
    <source>
        <dbReference type="EMBL" id="CEM33353.1"/>
    </source>
</evidence>
<dbReference type="EMBL" id="CDMY01000781">
    <property type="protein sequence ID" value="CEM33353.1"/>
    <property type="molecule type" value="Genomic_DNA"/>
</dbReference>
<reference evidence="3 4" key="1">
    <citation type="submission" date="2014-11" db="EMBL/GenBank/DDBJ databases">
        <authorList>
            <person name="Zhu J."/>
            <person name="Qi W."/>
            <person name="Song R."/>
        </authorList>
    </citation>
    <scope>NUCLEOTIDE SEQUENCE [LARGE SCALE GENOMIC DNA]</scope>
</reference>
<protein>
    <submittedName>
        <fullName evidence="3">Uncharacterized protein</fullName>
    </submittedName>
</protein>
<feature type="chain" id="PRO_5005190409" evidence="2">
    <location>
        <begin position="23"/>
        <end position="245"/>
    </location>
</feature>
<evidence type="ECO:0000256" key="1">
    <source>
        <dbReference type="SAM" id="MobiDB-lite"/>
    </source>
</evidence>
<name>A0A0G4GRX7_VITBC</name>
<evidence type="ECO:0000313" key="4">
    <source>
        <dbReference type="Proteomes" id="UP000041254"/>
    </source>
</evidence>
<proteinExistence type="predicted"/>
<feature type="compositionally biased region" description="Acidic residues" evidence="1">
    <location>
        <begin position="122"/>
        <end position="134"/>
    </location>
</feature>
<feature type="signal peptide" evidence="2">
    <location>
        <begin position="1"/>
        <end position="22"/>
    </location>
</feature>
<sequence>MRAQPLLLLLAAACLAFTPAAAQDAEAQPAPDVADSAAADPGGVADPVETTEAQPSVVETIQQEAAEAVDSVQAEASQAVSDAIEDVQQNVQDTVDEVNQYLEPITGVNTDSSVTEAPGLDADPDADVDADPSADAEGGVRQLTEEAAERELQYGAGGVPFKHVDSYHTYGVAYQPANYYPAAGPSAAAPHDHYKEGGYPAAGPPAPVSQVIVTCDPKKWKKRCFPPCFGGPGDPLCCFYPPPGC</sequence>
<dbReference type="VEuPathDB" id="CryptoDB:Vbra_18510"/>
<feature type="region of interest" description="Disordered" evidence="1">
    <location>
        <begin position="105"/>
        <end position="137"/>
    </location>
</feature>
<gene>
    <name evidence="3" type="ORF">Vbra_18510</name>
</gene>
<evidence type="ECO:0000256" key="2">
    <source>
        <dbReference type="SAM" id="SignalP"/>
    </source>
</evidence>
<organism evidence="3 4">
    <name type="scientific">Vitrella brassicaformis (strain CCMP3155)</name>
    <dbReference type="NCBI Taxonomy" id="1169540"/>
    <lineage>
        <taxon>Eukaryota</taxon>
        <taxon>Sar</taxon>
        <taxon>Alveolata</taxon>
        <taxon>Colpodellida</taxon>
        <taxon>Vitrellaceae</taxon>
        <taxon>Vitrella</taxon>
    </lineage>
</organism>
<keyword evidence="4" id="KW-1185">Reference proteome</keyword>
<keyword evidence="2" id="KW-0732">Signal</keyword>
<dbReference type="AlphaFoldDB" id="A0A0G4GRX7"/>
<feature type="region of interest" description="Disordered" evidence="1">
    <location>
        <begin position="26"/>
        <end position="54"/>
    </location>
</feature>
<feature type="compositionally biased region" description="Low complexity" evidence="1">
    <location>
        <begin position="26"/>
        <end position="48"/>
    </location>
</feature>
<accession>A0A0G4GRX7</accession>
<dbReference type="InParanoid" id="A0A0G4GRX7"/>
<dbReference type="Proteomes" id="UP000041254">
    <property type="component" value="Unassembled WGS sequence"/>
</dbReference>